<dbReference type="EC" id="2.1.1.-" evidence="8"/>
<dbReference type="CDD" id="cd03307">
    <property type="entry name" value="Mta_CmuA_like"/>
    <property type="match status" value="1"/>
</dbReference>
<sequence>MTEYTPKTRLAAVLNQTEKVDRMPAICVTQTGTVDQMDATGISWPEANYDAKMLAGLAEAGHTEVGFEAVRVPFDITAEAEFFGCGIKDGTRVQQPSVINHVVNSLDDLKQFEGYDVTDSSKRISVILESVKILAEKYGNELPIIGSMIGPFSLAQHITGDSWFMDIMTKGDYGLAIMEFTTEFGIAYANAQVDNGADTLSIIDPTASYQLIGGEFYKKFVVPFHAKLVEAMHARNVPVVLHVCGDTTEGLAIMETAGIDAISVDQNVNAATAVSKVEKTLIVGNLDPVNCLWNTDVETVTAESEKVLKELDGKGLLAPGCGIVSQTPTAHLRAMIEVAKSYKY</sequence>
<keyword evidence="6" id="KW-0484">Methanogenesis</keyword>
<dbReference type="NCBIfam" id="TIGR01463">
    <property type="entry name" value="mtaA_cmuA"/>
    <property type="match status" value="1"/>
</dbReference>
<evidence type="ECO:0000256" key="4">
    <source>
        <dbReference type="ARBA" id="ARBA00022723"/>
    </source>
</evidence>
<evidence type="ECO:0000256" key="3">
    <source>
        <dbReference type="ARBA" id="ARBA00022679"/>
    </source>
</evidence>
<evidence type="ECO:0000313" key="8">
    <source>
        <dbReference type="EMBL" id="MCM1985452.1"/>
    </source>
</evidence>
<keyword evidence="3 8" id="KW-0808">Transferase</keyword>
<accession>A0A9E5D9T5</accession>
<dbReference type="Pfam" id="PF01208">
    <property type="entry name" value="URO-D"/>
    <property type="match status" value="1"/>
</dbReference>
<reference evidence="8" key="2">
    <citation type="submission" date="2021-04" db="EMBL/GenBank/DDBJ databases">
        <authorList>
            <person name="Dong X."/>
        </authorList>
    </citation>
    <scope>NUCLEOTIDE SEQUENCE</scope>
    <source>
        <strain evidence="8">LLY</strain>
    </source>
</reference>
<evidence type="ECO:0000256" key="5">
    <source>
        <dbReference type="ARBA" id="ARBA00022833"/>
    </source>
</evidence>
<dbReference type="InterPro" id="IPR048096">
    <property type="entry name" value="Methylcob_mtaseMtbA"/>
</dbReference>
<evidence type="ECO:0000256" key="2">
    <source>
        <dbReference type="ARBA" id="ARBA00022603"/>
    </source>
</evidence>
<keyword evidence="9" id="KW-1185">Reference proteome</keyword>
<keyword evidence="2 8" id="KW-0489">Methyltransferase</keyword>
<keyword evidence="5" id="KW-0862">Zinc</keyword>
<dbReference type="NCBIfam" id="NF004889">
    <property type="entry name" value="PRK06252.1"/>
    <property type="match status" value="1"/>
</dbReference>
<dbReference type="InterPro" id="IPR000257">
    <property type="entry name" value="Uroporphyrinogen_deCOase"/>
</dbReference>
<reference evidence="8" key="1">
    <citation type="journal article" date="2021" name="mSystems">
        <title>Bacteria and Archaea Synergistically Convert Glycine Betaine to Biogenic Methane in the Formosa Cold Seep of the South China Sea.</title>
        <authorList>
            <person name="Li L."/>
            <person name="Zhang W."/>
            <person name="Zhang S."/>
            <person name="Song L."/>
            <person name="Sun Q."/>
            <person name="Zhang H."/>
            <person name="Xiang H."/>
            <person name="Dong X."/>
        </authorList>
    </citation>
    <scope>NUCLEOTIDE SEQUENCE</scope>
    <source>
        <strain evidence="8">LLY</strain>
    </source>
</reference>
<dbReference type="Proteomes" id="UP001056766">
    <property type="component" value="Unassembled WGS sequence"/>
</dbReference>
<dbReference type="EMBL" id="JAGSOI010000001">
    <property type="protein sequence ID" value="MCM1985452.1"/>
    <property type="molecule type" value="Genomic_DNA"/>
</dbReference>
<evidence type="ECO:0000259" key="7">
    <source>
        <dbReference type="Pfam" id="PF01208"/>
    </source>
</evidence>
<dbReference type="PANTHER" id="PTHR47099:SF1">
    <property type="entry name" value="METHYLCOBAMIDE:COM METHYLTRANSFERASE MTBA"/>
    <property type="match status" value="1"/>
</dbReference>
<dbReference type="Gene3D" id="3.20.20.210">
    <property type="match status" value="1"/>
</dbReference>
<comment type="cofactor">
    <cofactor evidence="1">
        <name>Zn(2+)</name>
        <dbReference type="ChEBI" id="CHEBI:29105"/>
    </cofactor>
</comment>
<dbReference type="GO" id="GO:0006779">
    <property type="term" value="P:porphyrin-containing compound biosynthetic process"/>
    <property type="evidence" value="ECO:0007669"/>
    <property type="project" value="InterPro"/>
</dbReference>
<proteinExistence type="predicted"/>
<dbReference type="AlphaFoldDB" id="A0A9E5D9T5"/>
<dbReference type="GO" id="GO:2001129">
    <property type="term" value="P:methane biosynthetic process from dimethylamine"/>
    <property type="evidence" value="ECO:0007669"/>
    <property type="project" value="InterPro"/>
</dbReference>
<dbReference type="GO" id="GO:0046872">
    <property type="term" value="F:metal ion binding"/>
    <property type="evidence" value="ECO:0007669"/>
    <property type="project" value="UniProtKB-KW"/>
</dbReference>
<name>A0A9E5D9T5_9EURY</name>
<dbReference type="GO" id="GO:0004853">
    <property type="term" value="F:uroporphyrinogen decarboxylase activity"/>
    <property type="evidence" value="ECO:0007669"/>
    <property type="project" value="InterPro"/>
</dbReference>
<gene>
    <name evidence="8" type="ORF">KDK67_00225</name>
</gene>
<dbReference type="InterPro" id="IPR052024">
    <property type="entry name" value="Methanogen_methyltrans"/>
</dbReference>
<evidence type="ECO:0000256" key="6">
    <source>
        <dbReference type="ARBA" id="ARBA00022994"/>
    </source>
</evidence>
<organism evidence="8 9">
    <name type="scientific">Methanococcoides seepicolus</name>
    <dbReference type="NCBI Taxonomy" id="2828780"/>
    <lineage>
        <taxon>Archaea</taxon>
        <taxon>Methanobacteriati</taxon>
        <taxon>Methanobacteriota</taxon>
        <taxon>Stenosarchaea group</taxon>
        <taxon>Methanomicrobia</taxon>
        <taxon>Methanosarcinales</taxon>
        <taxon>Methanosarcinaceae</taxon>
        <taxon>Methanococcoides</taxon>
    </lineage>
</organism>
<dbReference type="NCBIfam" id="NF041608">
    <property type="entry name" value="methylcob_mtaseMtbA"/>
    <property type="match status" value="1"/>
</dbReference>
<dbReference type="SUPFAM" id="SSF51726">
    <property type="entry name" value="UROD/MetE-like"/>
    <property type="match status" value="1"/>
</dbReference>
<evidence type="ECO:0000256" key="1">
    <source>
        <dbReference type="ARBA" id="ARBA00001947"/>
    </source>
</evidence>
<evidence type="ECO:0000313" key="9">
    <source>
        <dbReference type="Proteomes" id="UP001056766"/>
    </source>
</evidence>
<dbReference type="PANTHER" id="PTHR47099">
    <property type="entry name" value="METHYLCOBAMIDE:COM METHYLTRANSFERASE MTBA"/>
    <property type="match status" value="1"/>
</dbReference>
<protein>
    <submittedName>
        <fullName evidence="8">MtaA/CmuA family methyltransferase</fullName>
        <ecNumber evidence="8">2.1.1.-</ecNumber>
    </submittedName>
</protein>
<dbReference type="GO" id="GO:0032259">
    <property type="term" value="P:methylation"/>
    <property type="evidence" value="ECO:0007669"/>
    <property type="project" value="UniProtKB-KW"/>
</dbReference>
<comment type="caution">
    <text evidence="8">The sequence shown here is derived from an EMBL/GenBank/DDBJ whole genome shotgun (WGS) entry which is preliminary data.</text>
</comment>
<dbReference type="GO" id="GO:0043791">
    <property type="term" value="F:dimethylamine methyltransferase activity"/>
    <property type="evidence" value="ECO:0007669"/>
    <property type="project" value="InterPro"/>
</dbReference>
<dbReference type="InterPro" id="IPR038071">
    <property type="entry name" value="UROD/MetE-like_sf"/>
</dbReference>
<keyword evidence="4" id="KW-0479">Metal-binding</keyword>
<dbReference type="RefSeq" id="WP_250866830.1">
    <property type="nucleotide sequence ID" value="NZ_JAGSOI010000001.1"/>
</dbReference>
<dbReference type="InterPro" id="IPR006360">
    <property type="entry name" value="Mtase_MtaA_CmuA"/>
</dbReference>
<dbReference type="GO" id="GO:0006730">
    <property type="term" value="P:one-carbon metabolic process"/>
    <property type="evidence" value="ECO:0007669"/>
    <property type="project" value="InterPro"/>
</dbReference>
<feature type="domain" description="Uroporphyrinogen decarboxylase (URO-D)" evidence="7">
    <location>
        <begin position="5"/>
        <end position="342"/>
    </location>
</feature>